<dbReference type="PANTHER" id="PTHR31642:SF158">
    <property type="entry name" value="N-BENZOYLTRANSFERASE PROTEIN, PUTATIVE-RELATED"/>
    <property type="match status" value="1"/>
</dbReference>
<dbReference type="AlphaFoldDB" id="B9STR5"/>
<dbReference type="EC" id="2.3.1.144" evidence="2"/>
<protein>
    <submittedName>
        <fullName evidence="2">Taxadien-5-alpha-ol O-acetyltransferase, putative</fullName>
        <ecNumber evidence="2">2.3.1.144</ecNumber>
    </submittedName>
</protein>
<dbReference type="GO" id="GO:0016747">
    <property type="term" value="F:acyltransferase activity, transferring groups other than amino-acyl groups"/>
    <property type="evidence" value="ECO:0000318"/>
    <property type="project" value="GO_Central"/>
</dbReference>
<name>B9STR5_RICCO</name>
<sequence>MKIIIKELTVIHPPQDLRERHIWLSNLDCCMKSNDSSSSSNQSKAVFKDAVSQVLVPFYPVAGRLGRVDNGRLQINCNNQGVLFIEAETDCAIDDLGDFLRNVELCSSFQKSIIPMVTTFRCGGVSIGTRLHHVLADGIGALHFINTWCDVANGLPISITPQIDRTILCSQDPPNPKFQHVEFHNPLTLNTTASTQNPKFRSNYIEILKITPHQLDTLKANVNPENSTNKHSTYAILTAHIWRCTSKARGLADDHQTTMLNIAVDGRFRLRPPLPDGYFGNAISNATIMALSSQLSSETLKDTVERIDREIKRMDDEYLRSAIDYLQVLDDLTPAMLGPNACRSPNLSIPLFVRPVNPLEGKGYMLQTPGNDGSWALVICLEEDHMPSFLKLF</sequence>
<dbReference type="Pfam" id="PF02458">
    <property type="entry name" value="Transferase"/>
    <property type="match status" value="1"/>
</dbReference>
<dbReference type="GO" id="GO:0047672">
    <property type="term" value="F:anthranilate N-benzoyltransferase activity"/>
    <property type="evidence" value="ECO:0007669"/>
    <property type="project" value="UniProtKB-EC"/>
</dbReference>
<dbReference type="Gene3D" id="3.30.559.10">
    <property type="entry name" value="Chloramphenicol acetyltransferase-like domain"/>
    <property type="match status" value="2"/>
</dbReference>
<reference evidence="3" key="1">
    <citation type="journal article" date="2010" name="Nat. Biotechnol.">
        <title>Draft genome sequence of the oilseed species Ricinus communis.</title>
        <authorList>
            <person name="Chan A.P."/>
            <person name="Crabtree J."/>
            <person name="Zhao Q."/>
            <person name="Lorenzi H."/>
            <person name="Orvis J."/>
            <person name="Puiu D."/>
            <person name="Melake-Berhan A."/>
            <person name="Jones K.M."/>
            <person name="Redman J."/>
            <person name="Chen G."/>
            <person name="Cahoon E.B."/>
            <person name="Gedil M."/>
            <person name="Stanke M."/>
            <person name="Haas B.J."/>
            <person name="Wortman J.R."/>
            <person name="Fraser-Liggett C.M."/>
            <person name="Ravel J."/>
            <person name="Rabinowicz P.D."/>
        </authorList>
    </citation>
    <scope>NUCLEOTIDE SEQUENCE [LARGE SCALE GENOMIC DNA]</scope>
    <source>
        <strain evidence="3">cv. Hale</strain>
    </source>
</reference>
<keyword evidence="3" id="KW-1185">Reference proteome</keyword>
<gene>
    <name evidence="2" type="ORF">RCOM_0623340</name>
</gene>
<organism evidence="2 3">
    <name type="scientific">Ricinus communis</name>
    <name type="common">Castor bean</name>
    <dbReference type="NCBI Taxonomy" id="3988"/>
    <lineage>
        <taxon>Eukaryota</taxon>
        <taxon>Viridiplantae</taxon>
        <taxon>Streptophyta</taxon>
        <taxon>Embryophyta</taxon>
        <taxon>Tracheophyta</taxon>
        <taxon>Spermatophyta</taxon>
        <taxon>Magnoliopsida</taxon>
        <taxon>eudicotyledons</taxon>
        <taxon>Gunneridae</taxon>
        <taxon>Pentapetalae</taxon>
        <taxon>rosids</taxon>
        <taxon>fabids</taxon>
        <taxon>Malpighiales</taxon>
        <taxon>Euphorbiaceae</taxon>
        <taxon>Acalyphoideae</taxon>
        <taxon>Acalypheae</taxon>
        <taxon>Ricinus</taxon>
    </lineage>
</organism>
<accession>B9STR5</accession>
<keyword evidence="2" id="KW-0012">Acyltransferase</keyword>
<proteinExistence type="inferred from homology"/>
<comment type="similarity">
    <text evidence="1">Belongs to the plant acyltransferase family.</text>
</comment>
<evidence type="ECO:0000313" key="2">
    <source>
        <dbReference type="EMBL" id="EEF32980.1"/>
    </source>
</evidence>
<dbReference type="InParanoid" id="B9STR5"/>
<dbReference type="Proteomes" id="UP000008311">
    <property type="component" value="Unassembled WGS sequence"/>
</dbReference>
<dbReference type="eggNOG" id="ENOG502QTJX">
    <property type="taxonomic scope" value="Eukaryota"/>
</dbReference>
<dbReference type="PANTHER" id="PTHR31642">
    <property type="entry name" value="TRICHOTHECENE 3-O-ACETYLTRANSFERASE"/>
    <property type="match status" value="1"/>
</dbReference>
<dbReference type="EMBL" id="EQ974134">
    <property type="protein sequence ID" value="EEF32980.1"/>
    <property type="molecule type" value="Genomic_DNA"/>
</dbReference>
<keyword evidence="2" id="KW-0808">Transferase</keyword>
<dbReference type="InterPro" id="IPR050317">
    <property type="entry name" value="Plant_Fungal_Acyltransferase"/>
</dbReference>
<dbReference type="STRING" id="3988.B9STR5"/>
<dbReference type="InterPro" id="IPR023213">
    <property type="entry name" value="CAT-like_dom_sf"/>
</dbReference>
<evidence type="ECO:0000256" key="1">
    <source>
        <dbReference type="ARBA" id="ARBA00009861"/>
    </source>
</evidence>
<evidence type="ECO:0000313" key="3">
    <source>
        <dbReference type="Proteomes" id="UP000008311"/>
    </source>
</evidence>